<evidence type="ECO:0000256" key="7">
    <source>
        <dbReference type="SAM" id="Phobius"/>
    </source>
</evidence>
<feature type="region of interest" description="Disordered" evidence="6">
    <location>
        <begin position="1"/>
        <end position="27"/>
    </location>
</feature>
<dbReference type="STRING" id="71999.KPaMU14_05325"/>
<feature type="domain" description="DUF3817" evidence="8">
    <location>
        <begin position="34"/>
        <end position="120"/>
    </location>
</feature>
<feature type="compositionally biased region" description="Low complexity" evidence="6">
    <location>
        <begin position="9"/>
        <end position="25"/>
    </location>
</feature>
<sequence length="186" mass="19849">MSSDPNPRTTGPSTGPTTAPAAPSPHADPVTPHRLFRVLALAEAVTWTLLILGMIGKYALHLGDWPVSVGGGIHGFVFLSYCAVVVIVWIDARWSVTDGLLALLSAVIPYATIPVERRALRRGLLPHRWRLRGGNDGDEPARGPLEKLLAALLRHPVVSTVVVIVVVAALYLTLLAMGPPVEVSPE</sequence>
<organism evidence="9 10">
    <name type="scientific">Kocuria palustris PEL</name>
    <dbReference type="NCBI Taxonomy" id="1236550"/>
    <lineage>
        <taxon>Bacteria</taxon>
        <taxon>Bacillati</taxon>
        <taxon>Actinomycetota</taxon>
        <taxon>Actinomycetes</taxon>
        <taxon>Micrococcales</taxon>
        <taxon>Micrococcaceae</taxon>
        <taxon>Kocuria</taxon>
    </lineage>
</organism>
<gene>
    <name evidence="9" type="ORF">C884_00193</name>
</gene>
<dbReference type="PANTHER" id="PTHR40077">
    <property type="entry name" value="MEMBRANE PROTEIN-RELATED"/>
    <property type="match status" value="1"/>
</dbReference>
<feature type="transmembrane region" description="Helical" evidence="7">
    <location>
        <begin position="157"/>
        <end position="177"/>
    </location>
</feature>
<dbReference type="PANTHER" id="PTHR40077:SF1">
    <property type="entry name" value="MEMBRANE PROTEIN"/>
    <property type="match status" value="1"/>
</dbReference>
<evidence type="ECO:0000259" key="8">
    <source>
        <dbReference type="Pfam" id="PF12823"/>
    </source>
</evidence>
<evidence type="ECO:0000313" key="9">
    <source>
        <dbReference type="EMBL" id="EME37998.1"/>
    </source>
</evidence>
<evidence type="ECO:0000256" key="2">
    <source>
        <dbReference type="ARBA" id="ARBA00022475"/>
    </source>
</evidence>
<dbReference type="Proteomes" id="UP000009877">
    <property type="component" value="Unassembled WGS sequence"/>
</dbReference>
<dbReference type="NCBIfam" id="TIGR03954">
    <property type="entry name" value="integ_memb_HG"/>
    <property type="match status" value="1"/>
</dbReference>
<comment type="subcellular location">
    <subcellularLocation>
        <location evidence="1">Cell membrane</location>
        <topology evidence="1">Multi-pass membrane protein</topology>
    </subcellularLocation>
</comment>
<keyword evidence="5 7" id="KW-0472">Membrane</keyword>
<evidence type="ECO:0000313" key="10">
    <source>
        <dbReference type="Proteomes" id="UP000009877"/>
    </source>
</evidence>
<evidence type="ECO:0000256" key="5">
    <source>
        <dbReference type="ARBA" id="ARBA00023136"/>
    </source>
</evidence>
<evidence type="ECO:0000256" key="1">
    <source>
        <dbReference type="ARBA" id="ARBA00004651"/>
    </source>
</evidence>
<keyword evidence="2" id="KW-1003">Cell membrane</keyword>
<keyword evidence="3 7" id="KW-0812">Transmembrane</keyword>
<feature type="transmembrane region" description="Helical" evidence="7">
    <location>
        <begin position="67"/>
        <end position="90"/>
    </location>
</feature>
<feature type="transmembrane region" description="Helical" evidence="7">
    <location>
        <begin position="35"/>
        <end position="55"/>
    </location>
</feature>
<dbReference type="EMBL" id="ANHZ02000001">
    <property type="protein sequence ID" value="EME37998.1"/>
    <property type="molecule type" value="Genomic_DNA"/>
</dbReference>
<feature type="transmembrane region" description="Helical" evidence="7">
    <location>
        <begin position="96"/>
        <end position="113"/>
    </location>
</feature>
<dbReference type="Pfam" id="PF12823">
    <property type="entry name" value="DUF3817"/>
    <property type="match status" value="1"/>
</dbReference>
<dbReference type="AlphaFoldDB" id="M2XZ73"/>
<reference evidence="9 10" key="1">
    <citation type="journal article" date="2014" name="Genome Announc.">
        <title>Draft Genome Sequence of Kocuria palustris PEL.</title>
        <authorList>
            <person name="Sharma G."/>
            <person name="Khatri I."/>
            <person name="Subramanian S."/>
        </authorList>
    </citation>
    <scope>NUCLEOTIDE SEQUENCE [LARGE SCALE GENOMIC DNA]</scope>
    <source>
        <strain evidence="9 10">PEL</strain>
    </source>
</reference>
<accession>M2XZ73</accession>
<keyword evidence="10" id="KW-1185">Reference proteome</keyword>
<protein>
    <submittedName>
        <fullName evidence="9">Membrane protein</fullName>
    </submittedName>
</protein>
<evidence type="ECO:0000256" key="4">
    <source>
        <dbReference type="ARBA" id="ARBA00022989"/>
    </source>
</evidence>
<evidence type="ECO:0000256" key="3">
    <source>
        <dbReference type="ARBA" id="ARBA00022692"/>
    </source>
</evidence>
<dbReference type="RefSeq" id="WP_006213341.1">
    <property type="nucleotide sequence ID" value="NZ_ANHZ02000001.1"/>
</dbReference>
<comment type="caution">
    <text evidence="9">The sequence shown here is derived from an EMBL/GenBank/DDBJ whole genome shotgun (WGS) entry which is preliminary data.</text>
</comment>
<dbReference type="GO" id="GO:0005886">
    <property type="term" value="C:plasma membrane"/>
    <property type="evidence" value="ECO:0007669"/>
    <property type="project" value="UniProtKB-SubCell"/>
</dbReference>
<proteinExistence type="predicted"/>
<name>M2XZ73_9MICC</name>
<dbReference type="InterPro" id="IPR023845">
    <property type="entry name" value="DUF3817_TM"/>
</dbReference>
<evidence type="ECO:0000256" key="6">
    <source>
        <dbReference type="SAM" id="MobiDB-lite"/>
    </source>
</evidence>
<keyword evidence="4 7" id="KW-1133">Transmembrane helix</keyword>